<proteinExistence type="predicted"/>
<dbReference type="Pfam" id="PF06605">
    <property type="entry name" value="Prophage_tail"/>
    <property type="match status" value="1"/>
</dbReference>
<keyword evidence="3" id="KW-1185">Reference proteome</keyword>
<dbReference type="EMBL" id="AZDJ01000013">
    <property type="protein sequence ID" value="KRK73192.1"/>
    <property type="molecule type" value="Genomic_DNA"/>
</dbReference>
<dbReference type="STRING" id="1291734.FD02_GL001048"/>
<name>A0A0R1JPW6_9LACO</name>
<protein>
    <recommendedName>
        <fullName evidence="1">Tail spike domain-containing protein</fullName>
    </recommendedName>
</protein>
<feature type="domain" description="Tail spike" evidence="1">
    <location>
        <begin position="79"/>
        <end position="288"/>
    </location>
</feature>
<evidence type="ECO:0000259" key="1">
    <source>
        <dbReference type="Pfam" id="PF06605"/>
    </source>
</evidence>
<dbReference type="Gene3D" id="3.55.50.40">
    <property type="match status" value="1"/>
</dbReference>
<sequence length="678" mass="74679">MQRVDGVNGEKSLTAIIYFGDEVKQNISRGWSLEFQDEEYVVTTDQRNDKDNTVSIAAVQRFFWDMKKKGFYEEWDGSHPFSSYLDAIFTDSGYTYDSTANVAAFEKESWGLKDRLTLFNDIIDQAGVEFYVDGKVVHIVDRIGSDLSTVVRKHFNLDTAELEADNAGFATYGRGFGAYTDENDHSKGRLEVEYKSPLYDLYAPKFGAIDLSPVVDERYTIADNLLAAVKKAVDESYAYSLTLSLVDLQSAGYPYAMANAGDSITVIDESINFDDDVRIVKVTSDYDINGNRVDCSVECGNLSFASQQKTSQAAMDNIIAGKAPIPNEWLTTQVQLATNDLLSARTELQFTDQGIIAVQKDDHNKMVMLNSSGVGVSTDGGKTFKTAITADGVVADRLYGNLIQGVTFQTTEKDFIMQLSGGSMNFFNGPSMMGSLGTTFDRDTGKPNSITITNRPGYIISLNQARADGLSVPVFQIPADSTYDDSKYKLFGSLMSSIASKQSGGMWITHPSSVNISGNDGGGNQLSVYGDHVNVSGNFNVYNGSKNAVQMTRDGARATPAYETAENYVGDLGEAKTGDDSAVQVAIDPLMYDLSNTEMGYQVFITPYADTRFWVSKREDLSFTVRSDQPGASFGWEIKVHRRGFEKQRLVDTKDTYKDLEKMEGLIPNGNQNVQSYS</sequence>
<evidence type="ECO:0000313" key="3">
    <source>
        <dbReference type="Proteomes" id="UP000051804"/>
    </source>
</evidence>
<evidence type="ECO:0000313" key="2">
    <source>
        <dbReference type="EMBL" id="KRK73192.1"/>
    </source>
</evidence>
<dbReference type="Proteomes" id="UP000051804">
    <property type="component" value="Unassembled WGS sequence"/>
</dbReference>
<dbReference type="InterPro" id="IPR010572">
    <property type="entry name" value="Tail_dom"/>
</dbReference>
<gene>
    <name evidence="2" type="ORF">FD02_GL001048</name>
</gene>
<reference evidence="2 3" key="1">
    <citation type="journal article" date="2015" name="Genome Announc.">
        <title>Expanding the biotechnology potential of lactobacilli through comparative genomics of 213 strains and associated genera.</title>
        <authorList>
            <person name="Sun Z."/>
            <person name="Harris H.M."/>
            <person name="McCann A."/>
            <person name="Guo C."/>
            <person name="Argimon S."/>
            <person name="Zhang W."/>
            <person name="Yang X."/>
            <person name="Jeffery I.B."/>
            <person name="Cooney J.C."/>
            <person name="Kagawa T.F."/>
            <person name="Liu W."/>
            <person name="Song Y."/>
            <person name="Salvetti E."/>
            <person name="Wrobel A."/>
            <person name="Rasinkangas P."/>
            <person name="Parkhill J."/>
            <person name="Rea M.C."/>
            <person name="O'Sullivan O."/>
            <person name="Ritari J."/>
            <person name="Douillard F.P."/>
            <person name="Paul Ross R."/>
            <person name="Yang R."/>
            <person name="Briner A.E."/>
            <person name="Felis G.E."/>
            <person name="de Vos W.M."/>
            <person name="Barrangou R."/>
            <person name="Klaenhammer T.R."/>
            <person name="Caufield P.W."/>
            <person name="Cui Y."/>
            <person name="Zhang H."/>
            <person name="O'Toole P.W."/>
        </authorList>
    </citation>
    <scope>NUCLEOTIDE SEQUENCE [LARGE SCALE GENOMIC DNA]</scope>
    <source>
        <strain evidence="2 3">JCM 17158</strain>
    </source>
</reference>
<comment type="caution">
    <text evidence="2">The sequence shown here is derived from an EMBL/GenBank/DDBJ whole genome shotgun (WGS) entry which is preliminary data.</text>
</comment>
<organism evidence="2 3">
    <name type="scientific">Lacticaseibacillus nasuensis JCM 17158</name>
    <dbReference type="NCBI Taxonomy" id="1291734"/>
    <lineage>
        <taxon>Bacteria</taxon>
        <taxon>Bacillati</taxon>
        <taxon>Bacillota</taxon>
        <taxon>Bacilli</taxon>
        <taxon>Lactobacillales</taxon>
        <taxon>Lactobacillaceae</taxon>
        <taxon>Lacticaseibacillus</taxon>
    </lineage>
</organism>
<dbReference type="PATRIC" id="fig|1291734.4.peg.1078"/>
<accession>A0A0R1JPW6</accession>
<dbReference type="AlphaFoldDB" id="A0A0R1JPW6"/>